<dbReference type="Proteomes" id="UP000284403">
    <property type="component" value="Unassembled WGS sequence"/>
</dbReference>
<dbReference type="RefSeq" id="XP_029227036.1">
    <property type="nucleotide sequence ID" value="XM_029372848.1"/>
</dbReference>
<feature type="transmembrane region" description="Helical" evidence="1">
    <location>
        <begin position="160"/>
        <end position="184"/>
    </location>
</feature>
<keyword evidence="1" id="KW-0472">Membrane</keyword>
<evidence type="ECO:0000313" key="3">
    <source>
        <dbReference type="Proteomes" id="UP000284403"/>
    </source>
</evidence>
<dbReference type="GeneID" id="40319569"/>
<dbReference type="OrthoDB" id="252389at2759"/>
<dbReference type="AlphaFoldDB" id="A0A422P8P7"/>
<evidence type="ECO:0000256" key="1">
    <source>
        <dbReference type="SAM" id="Phobius"/>
    </source>
</evidence>
<accession>A0A422P8P7</accession>
<gene>
    <name evidence="2" type="ORF">Tco025E_05958</name>
</gene>
<evidence type="ECO:0000313" key="2">
    <source>
        <dbReference type="EMBL" id="RNF14085.1"/>
    </source>
</evidence>
<keyword evidence="1" id="KW-1133">Transmembrane helix</keyword>
<organism evidence="2 3">
    <name type="scientific">Trypanosoma conorhini</name>
    <dbReference type="NCBI Taxonomy" id="83891"/>
    <lineage>
        <taxon>Eukaryota</taxon>
        <taxon>Discoba</taxon>
        <taxon>Euglenozoa</taxon>
        <taxon>Kinetoplastea</taxon>
        <taxon>Metakinetoplastina</taxon>
        <taxon>Trypanosomatida</taxon>
        <taxon>Trypanosomatidae</taxon>
        <taxon>Trypanosoma</taxon>
    </lineage>
</organism>
<reference evidence="2 3" key="1">
    <citation type="journal article" date="2018" name="BMC Genomics">
        <title>Genomic comparison of Trypanosoma conorhini and Trypanosoma rangeli to Trypanosoma cruzi strains of high and low virulence.</title>
        <authorList>
            <person name="Bradwell K.R."/>
            <person name="Koparde V.N."/>
            <person name="Matveyev A.V."/>
            <person name="Serrano M.G."/>
            <person name="Alves J.M."/>
            <person name="Parikh H."/>
            <person name="Huang B."/>
            <person name="Lee V."/>
            <person name="Espinosa-Alvarez O."/>
            <person name="Ortiz P.A."/>
            <person name="Costa-Martins A.G."/>
            <person name="Teixeira M.M."/>
            <person name="Buck G.A."/>
        </authorList>
    </citation>
    <scope>NUCLEOTIDE SEQUENCE [LARGE SCALE GENOMIC DNA]</scope>
    <source>
        <strain evidence="2 3">025E</strain>
    </source>
</reference>
<keyword evidence="3" id="KW-1185">Reference proteome</keyword>
<feature type="transmembrane region" description="Helical" evidence="1">
    <location>
        <begin position="20"/>
        <end position="42"/>
    </location>
</feature>
<name>A0A422P8P7_9TRYP</name>
<proteinExistence type="predicted"/>
<dbReference type="EMBL" id="MKKU01000378">
    <property type="protein sequence ID" value="RNF14085.1"/>
    <property type="molecule type" value="Genomic_DNA"/>
</dbReference>
<protein>
    <submittedName>
        <fullName evidence="2">Uncharacterized protein</fullName>
    </submittedName>
</protein>
<feature type="transmembrane region" description="Helical" evidence="1">
    <location>
        <begin position="231"/>
        <end position="253"/>
    </location>
</feature>
<sequence length="660" mass="72979">MAGANFPAEVQGLPGGLLSANLFVVCLSVVLLCSVGVVSMGLTSSLSSNYLEVTNSRNVVYNSSHNGTVEPNAVLLIPEFAIDIGMLYFTIGVSFFSRKQWNVLPLPPFYHREGAMQPPLPEDILLAYLKARKDALQFGYATAEACGGDSAAKIMYSSRFVFAATVIGTLCGLGIIVVVSVFFFHLRKQVSLPKAQVRVKQKCLVVRLTGEEKELKNFIRLHESERRWEHYVILVLLLLSVVGTVFLVTAEVVERHLHSSALKCGRPFCSVYEEAMASLLRALGVSGHRFSCQVGYSSVLLFVVTILNGVLFLLVLLLAALHFFMSHTTVRLTRVRKGTERQPGEGGELNPICSAYAPRDLRSPYNDNFDANHSVTLPKAATSASENGRVESCQFVYSTEAESDVGEVAELKTDFGSFLCRQRRALAKREEVARGAIYHEHQFVFCTQFFWMRQKLWLGELLCMLHLHSINCYLGRILDLQVKETYCRQTLLWKNSAKLLSKLRGLEKEGYTSEAALRGTKKATALVRAAGDEVMCSVSHYAVKDGSYRCQLPTEGWLNSATKAVTDAATETRHAELACGYGISSPEFSLASADMSSSETLQRNPFPPFRLDVPLDGALSMEKQGTVDKFLANGYAKLIQDANRPIRLRRGALFGTDAWN</sequence>
<comment type="caution">
    <text evidence="2">The sequence shown here is derived from an EMBL/GenBank/DDBJ whole genome shotgun (WGS) entry which is preliminary data.</text>
</comment>
<feature type="transmembrane region" description="Helical" evidence="1">
    <location>
        <begin position="299"/>
        <end position="325"/>
    </location>
</feature>
<keyword evidence="1" id="KW-0812">Transmembrane</keyword>